<organism evidence="2 3">
    <name type="scientific">Raphidocelis subcapitata</name>
    <dbReference type="NCBI Taxonomy" id="307507"/>
    <lineage>
        <taxon>Eukaryota</taxon>
        <taxon>Viridiplantae</taxon>
        <taxon>Chlorophyta</taxon>
        <taxon>core chlorophytes</taxon>
        <taxon>Chlorophyceae</taxon>
        <taxon>CS clade</taxon>
        <taxon>Sphaeropleales</taxon>
        <taxon>Selenastraceae</taxon>
        <taxon>Raphidocelis</taxon>
    </lineage>
</organism>
<name>A0A2V0PJY4_9CHLO</name>
<dbReference type="OrthoDB" id="562086at2759"/>
<keyword evidence="1" id="KW-0732">Signal</keyword>
<gene>
    <name evidence="2" type="ORF">Rsub_10503</name>
</gene>
<sequence>MAAVRARALAALLVLVAVGAGLADDEPLMKPARIVSRYEQRKPGAGAIKDFTKQFNVQSFTELPLALGTGWLTPVQPEAGKKQQATLYIINVGDQPVPAGTICGESGDVDYKLPELLPLETKAIKASWKVPDTPGEASLTIFIDSACTVFNQSDSEQQTLGYTVVPTGTKYAFLYRNRGGVDEFWGTFKANVGVINLGTAPSEAGVMMAVYYDNSFNKINTMECTHAGQISVELPTIAPGKTKVVPVEGLKAADDYFTTVAFFIDATCKLAAAPVRAGRWTATTAEKAGALLGGVQTKGQITFTVETSPKKPKANATMMVKVKIANLGDADGPVGRVTIYTSTVASFDPYFFPAFGLRCDLTDFAYSINTDLVIKAGKSKTVKVTDVPVPAQAGWSALVALPDADCTNVAETGLFYQIMPSVTFEAVAP</sequence>
<keyword evidence="3" id="KW-1185">Reference proteome</keyword>
<evidence type="ECO:0000313" key="2">
    <source>
        <dbReference type="EMBL" id="GBF97627.1"/>
    </source>
</evidence>
<dbReference type="EMBL" id="BDRX01000104">
    <property type="protein sequence ID" value="GBF97627.1"/>
    <property type="molecule type" value="Genomic_DNA"/>
</dbReference>
<evidence type="ECO:0008006" key="4">
    <source>
        <dbReference type="Google" id="ProtNLM"/>
    </source>
</evidence>
<dbReference type="Proteomes" id="UP000247498">
    <property type="component" value="Unassembled WGS sequence"/>
</dbReference>
<evidence type="ECO:0000256" key="1">
    <source>
        <dbReference type="SAM" id="SignalP"/>
    </source>
</evidence>
<reference evidence="2 3" key="1">
    <citation type="journal article" date="2018" name="Sci. Rep.">
        <title>Raphidocelis subcapitata (=Pseudokirchneriella subcapitata) provides an insight into genome evolution and environmental adaptations in the Sphaeropleales.</title>
        <authorList>
            <person name="Suzuki S."/>
            <person name="Yamaguchi H."/>
            <person name="Nakajima N."/>
            <person name="Kawachi M."/>
        </authorList>
    </citation>
    <scope>NUCLEOTIDE SEQUENCE [LARGE SCALE GENOMIC DNA]</scope>
    <source>
        <strain evidence="2 3">NIES-35</strain>
    </source>
</reference>
<accession>A0A2V0PJY4</accession>
<feature type="chain" id="PRO_5015906020" description="CARDB domain-containing protein" evidence="1">
    <location>
        <begin position="24"/>
        <end position="429"/>
    </location>
</feature>
<comment type="caution">
    <text evidence="2">The sequence shown here is derived from an EMBL/GenBank/DDBJ whole genome shotgun (WGS) entry which is preliminary data.</text>
</comment>
<dbReference type="AlphaFoldDB" id="A0A2V0PJY4"/>
<proteinExistence type="predicted"/>
<dbReference type="InParanoid" id="A0A2V0PJY4"/>
<evidence type="ECO:0000313" key="3">
    <source>
        <dbReference type="Proteomes" id="UP000247498"/>
    </source>
</evidence>
<feature type="signal peptide" evidence="1">
    <location>
        <begin position="1"/>
        <end position="23"/>
    </location>
</feature>
<protein>
    <recommendedName>
        <fullName evidence="4">CARDB domain-containing protein</fullName>
    </recommendedName>
</protein>